<evidence type="ECO:0000313" key="1">
    <source>
        <dbReference type="EMBL" id="AQQ60703.1"/>
    </source>
</evidence>
<dbReference type="PANTHER" id="PTHR43344">
    <property type="entry name" value="PHOSPHOSERINE PHOSPHATASE"/>
    <property type="match status" value="1"/>
</dbReference>
<proteinExistence type="predicted"/>
<dbReference type="InterPro" id="IPR050582">
    <property type="entry name" value="HAD-like_SerB"/>
</dbReference>
<dbReference type="PANTHER" id="PTHR43344:SF14">
    <property type="entry name" value="HAD-IB FAMILY HYDROLASE"/>
    <property type="match status" value="1"/>
</dbReference>
<dbReference type="Pfam" id="PF12710">
    <property type="entry name" value="HAD"/>
    <property type="match status" value="1"/>
</dbReference>
<keyword evidence="1" id="KW-0378">Hydrolase</keyword>
<dbReference type="Gene3D" id="1.20.1440.100">
    <property type="entry name" value="SG protein - dephosphorylation function"/>
    <property type="match status" value="1"/>
</dbReference>
<gene>
    <name evidence="1" type="ORF">XJ32_06570</name>
</gene>
<dbReference type="EMBL" id="CP019645">
    <property type="protein sequence ID" value="AQQ60703.1"/>
    <property type="molecule type" value="Genomic_DNA"/>
</dbReference>
<dbReference type="GO" id="GO:0036424">
    <property type="term" value="F:L-phosphoserine phosphatase activity"/>
    <property type="evidence" value="ECO:0007669"/>
    <property type="project" value="TreeGrafter"/>
</dbReference>
<name>A0A1Q2LK00_9HELI</name>
<sequence>MQTREQNNRVLALFDFCETLVDFQSAARYLEIVANYRGYNMKQDLGHRVCAKLKRKVGKRIQKVLPKSYRNKFIQKPVNFEVLRGLSLKEAENIAQDFFEKELLLRVNERIMERVRYHQKLGHTIAIVSGGFEIYIRIFAKHFGIQYVVAVSLESSEGVLSGNMAGIHTMEHRKLYKLSQTLDLSMYDLAQSYAYSDCPSDIPLLSLVGNGIVVECGKDIEWAKILGFEIV</sequence>
<dbReference type="GO" id="GO:0000287">
    <property type="term" value="F:magnesium ion binding"/>
    <property type="evidence" value="ECO:0007669"/>
    <property type="project" value="TreeGrafter"/>
</dbReference>
<evidence type="ECO:0000313" key="2">
    <source>
        <dbReference type="Proteomes" id="UP000188298"/>
    </source>
</evidence>
<dbReference type="AlphaFoldDB" id="A0A1Q2LK00"/>
<accession>A0A1Q2LK00</accession>
<dbReference type="Gene3D" id="3.40.50.1000">
    <property type="entry name" value="HAD superfamily/HAD-like"/>
    <property type="match status" value="1"/>
</dbReference>
<dbReference type="RefSeq" id="WP_077390196.1">
    <property type="nucleotide sequence ID" value="NZ_CP019645.1"/>
</dbReference>
<dbReference type="Proteomes" id="UP000188298">
    <property type="component" value="Chromosome"/>
</dbReference>
<dbReference type="InterPro" id="IPR006385">
    <property type="entry name" value="HAD_hydro_SerB1"/>
</dbReference>
<dbReference type="NCBIfam" id="TIGR01488">
    <property type="entry name" value="HAD-SF-IB"/>
    <property type="match status" value="1"/>
</dbReference>
<dbReference type="NCBIfam" id="TIGR01490">
    <property type="entry name" value="HAD-SF-IB-hyp1"/>
    <property type="match status" value="1"/>
</dbReference>
<dbReference type="SUPFAM" id="SSF56784">
    <property type="entry name" value="HAD-like"/>
    <property type="match status" value="1"/>
</dbReference>
<organism evidence="1 2">
    <name type="scientific">Helicobacter bilis</name>
    <dbReference type="NCBI Taxonomy" id="37372"/>
    <lineage>
        <taxon>Bacteria</taxon>
        <taxon>Pseudomonadati</taxon>
        <taxon>Campylobacterota</taxon>
        <taxon>Epsilonproteobacteria</taxon>
        <taxon>Campylobacterales</taxon>
        <taxon>Helicobacteraceae</taxon>
        <taxon>Helicobacter</taxon>
    </lineage>
</organism>
<protein>
    <submittedName>
        <fullName evidence="1">HAD family hydrolase</fullName>
    </submittedName>
</protein>
<dbReference type="GO" id="GO:0006564">
    <property type="term" value="P:L-serine biosynthetic process"/>
    <property type="evidence" value="ECO:0007669"/>
    <property type="project" value="TreeGrafter"/>
</dbReference>
<dbReference type="InterPro" id="IPR023214">
    <property type="entry name" value="HAD_sf"/>
</dbReference>
<reference evidence="1 2" key="1">
    <citation type="submission" date="2017-02" db="EMBL/GenBank/DDBJ databases">
        <title>Whole genome sequencing of Helicobacter bilis strain AAQJH.</title>
        <authorList>
            <person name="Conlan S."/>
            <person name="Thomas P.J."/>
            <person name="Mullikin J."/>
            <person name="Palmore T.N."/>
            <person name="Frank K.M."/>
            <person name="Segre J.A."/>
        </authorList>
    </citation>
    <scope>NUCLEOTIDE SEQUENCE [LARGE SCALE GENOMIC DNA]</scope>
    <source>
        <strain evidence="1 2">AAQJH</strain>
    </source>
</reference>
<dbReference type="KEGG" id="hbl:XJ32_06570"/>
<dbReference type="GO" id="GO:0005737">
    <property type="term" value="C:cytoplasm"/>
    <property type="evidence" value="ECO:0007669"/>
    <property type="project" value="TreeGrafter"/>
</dbReference>
<dbReference type="InterPro" id="IPR036412">
    <property type="entry name" value="HAD-like_sf"/>
</dbReference>